<keyword evidence="1" id="KW-0472">Membrane</keyword>
<feature type="transmembrane region" description="Helical" evidence="1">
    <location>
        <begin position="394"/>
        <end position="410"/>
    </location>
</feature>
<feature type="transmembrane region" description="Helical" evidence="1">
    <location>
        <begin position="246"/>
        <end position="268"/>
    </location>
</feature>
<evidence type="ECO:0008006" key="4">
    <source>
        <dbReference type="Google" id="ProtNLM"/>
    </source>
</evidence>
<feature type="transmembrane region" description="Helical" evidence="1">
    <location>
        <begin position="498"/>
        <end position="518"/>
    </location>
</feature>
<dbReference type="Proteomes" id="UP000290106">
    <property type="component" value="Unassembled WGS sequence"/>
</dbReference>
<protein>
    <recommendedName>
        <fullName evidence="4">Chlor_Arch_YYY domain-containing protein</fullName>
    </recommendedName>
</protein>
<comment type="caution">
    <text evidence="2">The sequence shown here is derived from an EMBL/GenBank/DDBJ whole genome shotgun (WGS) entry which is preliminary data.</text>
</comment>
<name>A0A4Q1RIZ7_9FIRM</name>
<feature type="transmembrane region" description="Helical" evidence="1">
    <location>
        <begin position="7"/>
        <end position="25"/>
    </location>
</feature>
<dbReference type="OrthoDB" id="134460at2"/>
<feature type="transmembrane region" description="Helical" evidence="1">
    <location>
        <begin position="85"/>
        <end position="111"/>
    </location>
</feature>
<evidence type="ECO:0000313" key="3">
    <source>
        <dbReference type="Proteomes" id="UP000290106"/>
    </source>
</evidence>
<feature type="transmembrane region" description="Helical" evidence="1">
    <location>
        <begin position="216"/>
        <end position="234"/>
    </location>
</feature>
<dbReference type="RefSeq" id="WP_129258093.1">
    <property type="nucleotide sequence ID" value="NZ_SDKC01000001.1"/>
</dbReference>
<dbReference type="PANTHER" id="PTHR10790:SF51">
    <property type="entry name" value="TETRATRICOPEPTIDE REPEAT PROTEIN"/>
    <property type="match status" value="1"/>
</dbReference>
<keyword evidence="1" id="KW-1133">Transmembrane helix</keyword>
<dbReference type="Pfam" id="PF10060">
    <property type="entry name" value="DUF2298"/>
    <property type="match status" value="1"/>
</dbReference>
<dbReference type="PANTHER" id="PTHR10790">
    <property type="entry name" value="TPR-DOMAIN CONTAINING PROTEIN"/>
    <property type="match status" value="1"/>
</dbReference>
<keyword evidence="3" id="KW-1185">Reference proteome</keyword>
<feature type="transmembrane region" description="Helical" evidence="1">
    <location>
        <begin position="569"/>
        <end position="590"/>
    </location>
</feature>
<evidence type="ECO:0000313" key="2">
    <source>
        <dbReference type="EMBL" id="RXS75693.1"/>
    </source>
</evidence>
<evidence type="ECO:0000256" key="1">
    <source>
        <dbReference type="SAM" id="Phobius"/>
    </source>
</evidence>
<proteinExistence type="predicted"/>
<feature type="transmembrane region" description="Helical" evidence="1">
    <location>
        <begin position="430"/>
        <end position="448"/>
    </location>
</feature>
<feature type="transmembrane region" description="Helical" evidence="1">
    <location>
        <begin position="538"/>
        <end position="557"/>
    </location>
</feature>
<dbReference type="EMBL" id="SDKC01000001">
    <property type="protein sequence ID" value="RXS75693.1"/>
    <property type="molecule type" value="Genomic_DNA"/>
</dbReference>
<feature type="transmembrane region" description="Helical" evidence="1">
    <location>
        <begin position="61"/>
        <end position="79"/>
    </location>
</feature>
<dbReference type="InterPro" id="IPR018746">
    <property type="entry name" value="DUF2298"/>
</dbReference>
<accession>A0A4Q1RIZ7</accession>
<feature type="transmembrane region" description="Helical" evidence="1">
    <location>
        <begin position="322"/>
        <end position="343"/>
    </location>
</feature>
<reference evidence="2 3" key="1">
    <citation type="submission" date="2019-01" db="EMBL/GenBank/DDBJ databases">
        <title>Blautia sp. nov. KGMB01111 isolated human feces.</title>
        <authorList>
            <person name="Park J.-E."/>
            <person name="Kim J.-S."/>
            <person name="Park S.-H."/>
        </authorList>
    </citation>
    <scope>NUCLEOTIDE SEQUENCE [LARGE SCALE GENOMIC DNA]</scope>
    <source>
        <strain evidence="2 3">KGMB01111</strain>
    </source>
</reference>
<keyword evidence="1" id="KW-0812">Transmembrane</keyword>
<feature type="transmembrane region" description="Helical" evidence="1">
    <location>
        <begin position="137"/>
        <end position="156"/>
    </location>
</feature>
<organism evidence="2 3">
    <name type="scientific">Blautia faecicola</name>
    <dbReference type="NCBI Taxonomy" id="2509240"/>
    <lineage>
        <taxon>Bacteria</taxon>
        <taxon>Bacillati</taxon>
        <taxon>Bacillota</taxon>
        <taxon>Clostridia</taxon>
        <taxon>Lachnospirales</taxon>
        <taxon>Lachnospiraceae</taxon>
        <taxon>Blautia</taxon>
    </lineage>
</organism>
<sequence>MSEKRKGILKLVILAVLLAGAQILLKEDGKVFAIWWLAVLLLGWCSFPLCQYLFSGFRDKGYLVAKIFGIAGAGFLMWLGAATGIVPFTAGSCLGSVAVFAVICWGVWITFNKKKNKDRKFWQFTGEWYQTALDDELVFTLLFLLWTYVAGFRPAAYGTEKFMDYGFMMAMMRSTTLPAKDLWYAGSKINYYYGGQYFAVFLTKLTHTQVAQTYNLMRTLVAGFCFAVPFGLVRQMVLDSWKKEKPALLGGVLAGAGVSLAGNMHYVVIGKLLPWIREIFHLPKGDYTYWFPNSTRYIGYYPAENDKTIHEFPSYSFVLGDLHAHVVNLMFVVALISLVYAMMKHHSSKGALQAEAAGEKNFCKKQVAAALTDPYVLVFAFLIGMFHWTNYWDFVIYYVMGGMGVIWCNYQKYKELEKPHRMRMTAGISLLHAVWVFLLATIAALPFTLQFQSMVSEVALAQNHSRPYQWWLIWGLPVIGAVLFFWCVKREGAKKADLFGVLLGISALGLIVIPEIVYVRDIYEKEYARSNTMFKLTYQAFTMFGILLGYALIRLWMEKKHVIRKVLTSAVFACFVGCCFYTATAVHAWFGQVWDPSQYQGLDATAYLETTFPEDAAAIRWLNDNVTGDPVVLEANGDSYSDYERVSAMTGLPTVLGWYVHEWLWRGDTGALNERAQEVETIYTSTNQEEVKALLEKYQVEYIFVGAREREKYESLNESMLQSLGNVVFSDEQSQTYMLQVAFSGQ</sequence>
<gene>
    <name evidence="2" type="ORF">ETP43_11015</name>
</gene>
<feature type="transmembrane region" description="Helical" evidence="1">
    <location>
        <begin position="468"/>
        <end position="486"/>
    </location>
</feature>
<feature type="transmembrane region" description="Helical" evidence="1">
    <location>
        <begin position="31"/>
        <end position="54"/>
    </location>
</feature>
<dbReference type="AlphaFoldDB" id="A0A4Q1RIZ7"/>
<feature type="transmembrane region" description="Helical" evidence="1">
    <location>
        <begin position="367"/>
        <end position="388"/>
    </location>
</feature>